<comment type="caution">
    <text evidence="3">The sequence shown here is derived from an EMBL/GenBank/DDBJ whole genome shotgun (WGS) entry which is preliminary data.</text>
</comment>
<feature type="compositionally biased region" description="Basic and acidic residues" evidence="2">
    <location>
        <begin position="135"/>
        <end position="152"/>
    </location>
</feature>
<gene>
    <name evidence="3" type="ORF">OLEA9_A023735</name>
</gene>
<feature type="region of interest" description="Disordered" evidence="2">
    <location>
        <begin position="132"/>
        <end position="152"/>
    </location>
</feature>
<name>A0A8S0PJI7_OLEEU</name>
<dbReference type="PANTHER" id="PTHR35749:SF1">
    <property type="entry name" value="OSJNBA0084A10.10 PROTEIN"/>
    <property type="match status" value="1"/>
</dbReference>
<evidence type="ECO:0000256" key="1">
    <source>
        <dbReference type="SAM" id="Coils"/>
    </source>
</evidence>
<keyword evidence="1" id="KW-0175">Coiled coil</keyword>
<keyword evidence="4" id="KW-1185">Reference proteome</keyword>
<dbReference type="Proteomes" id="UP000594638">
    <property type="component" value="Unassembled WGS sequence"/>
</dbReference>
<dbReference type="OrthoDB" id="1929657at2759"/>
<protein>
    <submittedName>
        <fullName evidence="3">Uncharacterized protein</fullName>
    </submittedName>
</protein>
<proteinExistence type="predicted"/>
<sequence>MNKLIDFGRKAMFYVRVLSGYEERRIRSYRLQLQQRVQQAQERKAEIRKVPEQIILSEVRRMVEEMQALNKKLDETEAAIEEYFKPIDKEAEMIMKVQLEGEEKTVKEMMRTMQKQALLEAADAEKIGRLQNADADLHKEEKTSISKHTEVR</sequence>
<dbReference type="EMBL" id="CACTIH010000084">
    <property type="protein sequence ID" value="CAA2952802.1"/>
    <property type="molecule type" value="Genomic_DNA"/>
</dbReference>
<evidence type="ECO:0000313" key="4">
    <source>
        <dbReference type="Proteomes" id="UP000594638"/>
    </source>
</evidence>
<dbReference type="PANTHER" id="PTHR35749">
    <property type="entry name" value="OSJNBA0084A10.10 PROTEIN"/>
    <property type="match status" value="1"/>
</dbReference>
<evidence type="ECO:0000313" key="3">
    <source>
        <dbReference type="EMBL" id="CAA2952802.1"/>
    </source>
</evidence>
<feature type="coiled-coil region" evidence="1">
    <location>
        <begin position="30"/>
        <end position="79"/>
    </location>
</feature>
<accession>A0A8S0PJI7</accession>
<dbReference type="Gramene" id="OE9A023735T1">
    <property type="protein sequence ID" value="OE9A023735C1"/>
    <property type="gene ID" value="OE9A023735"/>
</dbReference>
<organism evidence="3 4">
    <name type="scientific">Olea europaea subsp. europaea</name>
    <dbReference type="NCBI Taxonomy" id="158383"/>
    <lineage>
        <taxon>Eukaryota</taxon>
        <taxon>Viridiplantae</taxon>
        <taxon>Streptophyta</taxon>
        <taxon>Embryophyta</taxon>
        <taxon>Tracheophyta</taxon>
        <taxon>Spermatophyta</taxon>
        <taxon>Magnoliopsida</taxon>
        <taxon>eudicotyledons</taxon>
        <taxon>Gunneridae</taxon>
        <taxon>Pentapetalae</taxon>
        <taxon>asterids</taxon>
        <taxon>lamiids</taxon>
        <taxon>Lamiales</taxon>
        <taxon>Oleaceae</taxon>
        <taxon>Oleeae</taxon>
        <taxon>Olea</taxon>
    </lineage>
</organism>
<dbReference type="AlphaFoldDB" id="A0A8S0PJI7"/>
<reference evidence="3 4" key="1">
    <citation type="submission" date="2019-12" db="EMBL/GenBank/DDBJ databases">
        <authorList>
            <person name="Alioto T."/>
            <person name="Alioto T."/>
            <person name="Gomez Garrido J."/>
        </authorList>
    </citation>
    <scope>NUCLEOTIDE SEQUENCE [LARGE SCALE GENOMIC DNA]</scope>
</reference>
<evidence type="ECO:0000256" key="2">
    <source>
        <dbReference type="SAM" id="MobiDB-lite"/>
    </source>
</evidence>